<dbReference type="SMART" id="SM00490">
    <property type="entry name" value="HELICc"/>
    <property type="match status" value="1"/>
</dbReference>
<dbReference type="InterPro" id="IPR027417">
    <property type="entry name" value="P-loop_NTPase"/>
</dbReference>
<dbReference type="InterPro" id="IPR001650">
    <property type="entry name" value="Helicase_C-like"/>
</dbReference>
<protein>
    <submittedName>
        <fullName evidence="6">Uncharacterized protein isoform X1</fullName>
    </submittedName>
</protein>
<dbReference type="SMART" id="SM00487">
    <property type="entry name" value="DEXDc"/>
    <property type="match status" value="1"/>
</dbReference>
<evidence type="ECO:0000256" key="1">
    <source>
        <dbReference type="ARBA" id="ARBA00022801"/>
    </source>
</evidence>
<dbReference type="GO" id="GO:0005524">
    <property type="term" value="F:ATP binding"/>
    <property type="evidence" value="ECO:0007669"/>
    <property type="project" value="InterPro"/>
</dbReference>
<reference evidence="5" key="1">
    <citation type="journal article" date="2025" name="Foods">
        <title>Unveiling the Microbial Signatures of Arabica Coffee Cherries: Insights into Ripeness Specific Diversity, Functional Traits, and Implications for Quality and Safety.</title>
        <authorList>
            <consortium name="RefSeq"/>
            <person name="Tenea G.N."/>
            <person name="Cifuentes V."/>
            <person name="Reyes P."/>
            <person name="Cevallos-Vallejos M."/>
        </authorList>
    </citation>
    <scope>NUCLEOTIDE SEQUENCE [LARGE SCALE GENOMIC DNA]</scope>
</reference>
<evidence type="ECO:0000259" key="3">
    <source>
        <dbReference type="PROSITE" id="PS51192"/>
    </source>
</evidence>
<dbReference type="Gene3D" id="3.40.50.10810">
    <property type="entry name" value="Tandem AAA-ATPase domain"/>
    <property type="match status" value="1"/>
</dbReference>
<dbReference type="PANTHER" id="PTHR45766">
    <property type="entry name" value="DNA ANNEALING HELICASE AND ENDONUCLEASE ZRANB3 FAMILY MEMBER"/>
    <property type="match status" value="1"/>
</dbReference>
<dbReference type="Pfam" id="PF00271">
    <property type="entry name" value="Helicase_C"/>
    <property type="match status" value="1"/>
</dbReference>
<feature type="region of interest" description="Disordered" evidence="2">
    <location>
        <begin position="1224"/>
        <end position="1243"/>
    </location>
</feature>
<organism evidence="5 6">
    <name type="scientific">Coffea arabica</name>
    <name type="common">Arabian coffee</name>
    <dbReference type="NCBI Taxonomy" id="13443"/>
    <lineage>
        <taxon>Eukaryota</taxon>
        <taxon>Viridiplantae</taxon>
        <taxon>Streptophyta</taxon>
        <taxon>Embryophyta</taxon>
        <taxon>Tracheophyta</taxon>
        <taxon>Spermatophyta</taxon>
        <taxon>Magnoliopsida</taxon>
        <taxon>eudicotyledons</taxon>
        <taxon>Gunneridae</taxon>
        <taxon>Pentapetalae</taxon>
        <taxon>asterids</taxon>
        <taxon>lamiids</taxon>
        <taxon>Gentianales</taxon>
        <taxon>Rubiaceae</taxon>
        <taxon>Ixoroideae</taxon>
        <taxon>Gardenieae complex</taxon>
        <taxon>Bertiereae - Coffeeae clade</taxon>
        <taxon>Coffeeae</taxon>
        <taxon>Coffea</taxon>
    </lineage>
</organism>
<feature type="region of interest" description="Disordered" evidence="2">
    <location>
        <begin position="1"/>
        <end position="22"/>
    </location>
</feature>
<dbReference type="InterPro" id="IPR014001">
    <property type="entry name" value="Helicase_ATP-bd"/>
</dbReference>
<feature type="domain" description="Helicase C-terminal" evidence="4">
    <location>
        <begin position="554"/>
        <end position="712"/>
    </location>
</feature>
<dbReference type="Proteomes" id="UP001652660">
    <property type="component" value="Chromosome 4c"/>
</dbReference>
<dbReference type="CDD" id="cd00085">
    <property type="entry name" value="HNHc"/>
    <property type="match status" value="1"/>
</dbReference>
<dbReference type="GO" id="GO:0004520">
    <property type="term" value="F:DNA endonuclease activity"/>
    <property type="evidence" value="ECO:0007669"/>
    <property type="project" value="TreeGrafter"/>
</dbReference>
<dbReference type="OrthoDB" id="2801544at2759"/>
<dbReference type="InterPro" id="IPR003615">
    <property type="entry name" value="HNH_nuc"/>
</dbReference>
<dbReference type="CDD" id="cd18793">
    <property type="entry name" value="SF2_C_SNF"/>
    <property type="match status" value="1"/>
</dbReference>
<feature type="compositionally biased region" description="Basic and acidic residues" evidence="2">
    <location>
        <begin position="11"/>
        <end position="21"/>
    </location>
</feature>
<gene>
    <name evidence="6" type="primary">LOC113738637</name>
</gene>
<dbReference type="Gene3D" id="1.10.30.50">
    <property type="match status" value="1"/>
</dbReference>
<evidence type="ECO:0000256" key="2">
    <source>
        <dbReference type="SAM" id="MobiDB-lite"/>
    </source>
</evidence>
<dbReference type="GO" id="GO:0003676">
    <property type="term" value="F:nucleic acid binding"/>
    <property type="evidence" value="ECO:0007669"/>
    <property type="project" value="InterPro"/>
</dbReference>
<dbReference type="AlphaFoldDB" id="A0A6P6X280"/>
<dbReference type="InterPro" id="IPR049730">
    <property type="entry name" value="SNF2/RAD54-like_C"/>
</dbReference>
<proteinExistence type="predicted"/>
<dbReference type="Pfam" id="PF01844">
    <property type="entry name" value="HNH"/>
    <property type="match status" value="1"/>
</dbReference>
<evidence type="ECO:0000259" key="4">
    <source>
        <dbReference type="PROSITE" id="PS51194"/>
    </source>
</evidence>
<dbReference type="RefSeq" id="XP_027121675.1">
    <property type="nucleotide sequence ID" value="XM_027265874.2"/>
</dbReference>
<dbReference type="GO" id="GO:0008270">
    <property type="term" value="F:zinc ion binding"/>
    <property type="evidence" value="ECO:0007669"/>
    <property type="project" value="InterPro"/>
</dbReference>
<feature type="compositionally biased region" description="Acidic residues" evidence="2">
    <location>
        <begin position="1"/>
        <end position="10"/>
    </location>
</feature>
<feature type="domain" description="Helicase ATP-binding" evidence="3">
    <location>
        <begin position="231"/>
        <end position="395"/>
    </location>
</feature>
<reference evidence="6" key="2">
    <citation type="submission" date="2025-08" db="UniProtKB">
        <authorList>
            <consortium name="RefSeq"/>
        </authorList>
    </citation>
    <scope>IDENTIFICATION</scope>
    <source>
        <tissue evidence="6">Leaves</tissue>
    </source>
</reference>
<dbReference type="GeneID" id="113738637"/>
<keyword evidence="5" id="KW-1185">Reference proteome</keyword>
<dbReference type="Pfam" id="PF00176">
    <property type="entry name" value="SNF2-rel_dom"/>
    <property type="match status" value="1"/>
</dbReference>
<keyword evidence="1" id="KW-0378">Hydrolase</keyword>
<evidence type="ECO:0000313" key="5">
    <source>
        <dbReference type="Proteomes" id="UP001652660"/>
    </source>
</evidence>
<dbReference type="CDD" id="cd18010">
    <property type="entry name" value="DEXHc_HARP_SMARCAL1"/>
    <property type="match status" value="1"/>
</dbReference>
<dbReference type="GO" id="GO:0016787">
    <property type="term" value="F:hydrolase activity"/>
    <property type="evidence" value="ECO:0007669"/>
    <property type="project" value="UniProtKB-KW"/>
</dbReference>
<dbReference type="GO" id="GO:0006281">
    <property type="term" value="P:DNA repair"/>
    <property type="evidence" value="ECO:0007669"/>
    <property type="project" value="TreeGrafter"/>
</dbReference>
<feature type="region of interest" description="Disordered" evidence="2">
    <location>
        <begin position="817"/>
        <end position="837"/>
    </location>
</feature>
<dbReference type="FunFam" id="3.40.50.10810:FF:000065">
    <property type="entry name" value="SNF2 DNA repair protein, putative"/>
    <property type="match status" value="1"/>
</dbReference>
<sequence>MDESGEEEITEAQKQRAESNRRAALAKRKAAALAATSTTSSTVAAVTTTNYNSNANQFQSAWKLFKCQKLSSSGRKCSDFRKPLISPPSTEKFRARLEICSPDSFFITPLPVPGFPYPGDEACFEKLSDWLSNVVPPHYTQNNEGGRACKYSLGEYESVLKLLKNCEGVECEEIPWGTFNVIETMLHSYSAGKWIPHRPEFLTDEKVNELIRNLPKKLLDALLPFQVEGVQFGLRRGGRCLIADEMGLGKTLQAIAIAGCFSNEGPILIVCPAILRYSWAEELERWLPFCLPSDIHLVFCHQDNPTRLAKCPKVVVISYKMLHHLWRSMLQQEWATLIVDESHHLRCTKKRSEPEEIKSVLDVAMKVRHLILLSGTPSLSRPFDIFHQINMLWPGLLGETKYDFAKTYCSVKLVNGCQGKVFQDFSKGIRLEELNVLLRQTVMIRRLKQHVLVQLPPIRRKIMRLVLRRTDVASAMAALGLVLAKSDFTSFLAALGVLDSDTSADDTEDKLSELSQDKSNIRDMMKKEDQILGLAKLSGFLEWLSIHPMLSGFDGEEVTEASFSSQKMIIFAHHHIVCDRIQEFLLEKGVEYIRIDAHVSSIDRKEAVQSFQTSKQVKIAIIGILAGGIGLTLTAAKNVVFLELPKEISNLNQAESRAHRIGQTKAVNIYIFCAKGTSDESRWQKLNKSLFEVSAVMNGKHAAIPEIKVEMISNIETTGITDKRDGDPVIQREGDNVVSAKNVMIPQIYCHIPGSWPSDQYCESYKVANRGSSGENGIGIVSSEVVSLPSEASPTLGCNAFSVAISETAGTISSHNLDDSEATQKNEKVHPQSEVELNSNASEPIEAASTSSVQVEYLRFEVSQYTGRIHLYSCIPGMDSRPRPLFLSFRPEELESEDLHEDVITQGKNCIQDDHRYRSAVLLFMKQWNQLRPIERRKLLVKPLQLPLSTELCYLMESLNHDKGGLLKCGSTRRITPLDEITSRLPSDAVLRKVHLCIGGTKKEKVYTQGWSTEDKPLCKFCQSPCMNENAKRPEYFEDLFCNLECYVEYSSRTKTKYLRQALFQVERGICTMCQLDCHGLVEKIKPLSHENRQQYIRVAAPKLAKCKKLFDKLIQDPTEGNAWHADHLVPVYQGGGECRLENMRTLCIACHADVTAAQCSERRITRADAKRELEAAMKKLDGPQMHDAIDSNLEFQKHQQVEAWDGIEEKELLVEVPGSAYSGAKANSTIENQEQENPRVKA</sequence>
<dbReference type="GO" id="GO:0043596">
    <property type="term" value="C:nuclear replication fork"/>
    <property type="evidence" value="ECO:0007669"/>
    <property type="project" value="TreeGrafter"/>
</dbReference>
<evidence type="ECO:0000313" key="6">
    <source>
        <dbReference type="RefSeq" id="XP_027121675.1"/>
    </source>
</evidence>
<feature type="compositionally biased region" description="Basic and acidic residues" evidence="2">
    <location>
        <begin position="817"/>
        <end position="833"/>
    </location>
</feature>
<dbReference type="PROSITE" id="PS51192">
    <property type="entry name" value="HELICASE_ATP_BIND_1"/>
    <property type="match status" value="1"/>
</dbReference>
<dbReference type="SUPFAM" id="SSF52540">
    <property type="entry name" value="P-loop containing nucleoside triphosphate hydrolases"/>
    <property type="match status" value="2"/>
</dbReference>
<name>A0A6P6X280_COFAR</name>
<dbReference type="GO" id="GO:0031297">
    <property type="term" value="P:replication fork processing"/>
    <property type="evidence" value="ECO:0007669"/>
    <property type="project" value="TreeGrafter"/>
</dbReference>
<dbReference type="PROSITE" id="PS51194">
    <property type="entry name" value="HELICASE_CTER"/>
    <property type="match status" value="1"/>
</dbReference>
<dbReference type="InterPro" id="IPR000330">
    <property type="entry name" value="SNF2_N"/>
</dbReference>
<accession>A0A6P6X280</accession>
<dbReference type="InterPro" id="IPR038718">
    <property type="entry name" value="SNF2-like_sf"/>
</dbReference>
<dbReference type="InterPro" id="IPR002711">
    <property type="entry name" value="HNH"/>
</dbReference>
<dbReference type="Gene3D" id="3.40.50.300">
    <property type="entry name" value="P-loop containing nucleotide triphosphate hydrolases"/>
    <property type="match status" value="1"/>
</dbReference>
<dbReference type="PANTHER" id="PTHR45766:SF5">
    <property type="entry name" value="SNF2 DOMAIN-CONTAINING PROTEIN _ HELICASE DOMAIN-CONTAINING PROTEIN _ HNH ENDONUCLEASE DOMAIN-CONTAINING PROTEIN"/>
    <property type="match status" value="1"/>
</dbReference>